<comment type="caution">
    <text evidence="6">The sequence shown here is derived from an EMBL/GenBank/DDBJ whole genome shotgun (WGS) entry which is preliminary data.</text>
</comment>
<evidence type="ECO:0000259" key="5">
    <source>
        <dbReference type="PROSITE" id="PS50234"/>
    </source>
</evidence>
<dbReference type="PROSITE" id="PS50234">
    <property type="entry name" value="VWFA"/>
    <property type="match status" value="1"/>
</dbReference>
<dbReference type="AlphaFoldDB" id="A0A816U4G3"/>
<name>A0A816U4G3_9BILA</name>
<dbReference type="Proteomes" id="UP000663887">
    <property type="component" value="Unassembled WGS sequence"/>
</dbReference>
<dbReference type="Gene3D" id="3.40.50.410">
    <property type="entry name" value="von Willebrand factor, type A domain"/>
    <property type="match status" value="1"/>
</dbReference>
<dbReference type="Pfam" id="PF00092">
    <property type="entry name" value="VWA"/>
    <property type="match status" value="1"/>
</dbReference>
<dbReference type="SUPFAM" id="SSF53300">
    <property type="entry name" value="vWA-like"/>
    <property type="match status" value="1"/>
</dbReference>
<dbReference type="InterPro" id="IPR051266">
    <property type="entry name" value="CLCR"/>
</dbReference>
<evidence type="ECO:0000259" key="4">
    <source>
        <dbReference type="PROSITE" id="PS50089"/>
    </source>
</evidence>
<feature type="domain" description="RING-type" evidence="4">
    <location>
        <begin position="16"/>
        <end position="59"/>
    </location>
</feature>
<dbReference type="InterPro" id="IPR013083">
    <property type="entry name" value="Znf_RING/FYVE/PHD"/>
</dbReference>
<dbReference type="Gene3D" id="3.30.40.10">
    <property type="entry name" value="Zinc/RING finger domain, C3HC4 (zinc finger)"/>
    <property type="match status" value="1"/>
</dbReference>
<keyword evidence="1 3" id="KW-0479">Metal-binding</keyword>
<sequence>MTTADYSQTSNILQECSICLSPLAQQSVDVYTTTCQHKFHFQRLVKNIQARNNVCPLCRTRLDTLVDILNGSVTATGSVFTQNIPTSIFTQTLIQPTVRKTGIWAKLTKPIRNALKHGSNNNACTSYRNYRALPSFNFSDFSLSQDSIDEENVTALSNCITAVRQQSIEGHTQFLSIIATTALEFAGQESTKQSNIYGMVTLKAPSILSNRATEKELDELRVPVDLVCVVDQSTSMRGQKNSFIERYSELYVDQMGPLDRLAITSLDTRAFDRSQGLKFMTTEKKQTLRNAITQNIQASGGTYIGSGLEMAIKLLRDRRATNPSGALLVLTDGQDNQRHDYSNLMEQLPEGVVCHTFGYGSDHNNAALLSQLAEQGHGGTFTYIDQVD</sequence>
<dbReference type="SUPFAM" id="SSF57850">
    <property type="entry name" value="RING/U-box"/>
    <property type="match status" value="1"/>
</dbReference>
<evidence type="ECO:0000256" key="2">
    <source>
        <dbReference type="ARBA" id="ARBA00022833"/>
    </source>
</evidence>
<dbReference type="CDD" id="cd16448">
    <property type="entry name" value="RING-H2"/>
    <property type="match status" value="1"/>
</dbReference>
<dbReference type="Pfam" id="PF13639">
    <property type="entry name" value="zf-RING_2"/>
    <property type="match status" value="1"/>
</dbReference>
<dbReference type="GO" id="GO:0008270">
    <property type="term" value="F:zinc ion binding"/>
    <property type="evidence" value="ECO:0007669"/>
    <property type="project" value="UniProtKB-KW"/>
</dbReference>
<gene>
    <name evidence="6" type="ORF">XDN619_LOCUS19668</name>
</gene>
<dbReference type="SMART" id="SM00184">
    <property type="entry name" value="RING"/>
    <property type="match status" value="1"/>
</dbReference>
<protein>
    <submittedName>
        <fullName evidence="6">Uncharacterized protein</fullName>
    </submittedName>
</protein>
<dbReference type="EMBL" id="CAJNRG010008631">
    <property type="protein sequence ID" value="CAF2105576.1"/>
    <property type="molecule type" value="Genomic_DNA"/>
</dbReference>
<evidence type="ECO:0000313" key="7">
    <source>
        <dbReference type="Proteomes" id="UP000663887"/>
    </source>
</evidence>
<evidence type="ECO:0000256" key="1">
    <source>
        <dbReference type="ARBA" id="ARBA00022771"/>
    </source>
</evidence>
<dbReference type="InterPro" id="IPR001841">
    <property type="entry name" value="Znf_RING"/>
</dbReference>
<evidence type="ECO:0000256" key="3">
    <source>
        <dbReference type="PROSITE-ProRule" id="PRU00175"/>
    </source>
</evidence>
<reference evidence="6" key="1">
    <citation type="submission" date="2021-02" db="EMBL/GenBank/DDBJ databases">
        <authorList>
            <person name="Nowell W R."/>
        </authorList>
    </citation>
    <scope>NUCLEOTIDE SEQUENCE</scope>
</reference>
<keyword evidence="1 3" id="KW-0863">Zinc-finger</keyword>
<dbReference type="PANTHER" id="PTHR10579">
    <property type="entry name" value="CALCIUM-ACTIVATED CHLORIDE CHANNEL REGULATOR"/>
    <property type="match status" value="1"/>
</dbReference>
<dbReference type="PROSITE" id="PS50089">
    <property type="entry name" value="ZF_RING_2"/>
    <property type="match status" value="1"/>
</dbReference>
<feature type="domain" description="VWFA" evidence="5">
    <location>
        <begin position="225"/>
        <end position="388"/>
    </location>
</feature>
<dbReference type="InterPro" id="IPR036465">
    <property type="entry name" value="vWFA_dom_sf"/>
</dbReference>
<dbReference type="PANTHER" id="PTHR10579:SF43">
    <property type="entry name" value="ZINC FINGER (C3HC4-TYPE RING FINGER) FAMILY PROTEIN"/>
    <property type="match status" value="1"/>
</dbReference>
<organism evidence="6 7">
    <name type="scientific">Rotaria magnacalcarata</name>
    <dbReference type="NCBI Taxonomy" id="392030"/>
    <lineage>
        <taxon>Eukaryota</taxon>
        <taxon>Metazoa</taxon>
        <taxon>Spiralia</taxon>
        <taxon>Gnathifera</taxon>
        <taxon>Rotifera</taxon>
        <taxon>Eurotatoria</taxon>
        <taxon>Bdelloidea</taxon>
        <taxon>Philodinida</taxon>
        <taxon>Philodinidae</taxon>
        <taxon>Rotaria</taxon>
    </lineage>
</organism>
<dbReference type="SMART" id="SM00327">
    <property type="entry name" value="VWA"/>
    <property type="match status" value="1"/>
</dbReference>
<proteinExistence type="predicted"/>
<keyword evidence="2" id="KW-0862">Zinc</keyword>
<accession>A0A816U4G3</accession>
<feature type="non-terminal residue" evidence="6">
    <location>
        <position position="388"/>
    </location>
</feature>
<evidence type="ECO:0000313" key="6">
    <source>
        <dbReference type="EMBL" id="CAF2105576.1"/>
    </source>
</evidence>
<dbReference type="InterPro" id="IPR002035">
    <property type="entry name" value="VWF_A"/>
</dbReference>